<dbReference type="FunFam" id="3.40.50.10860:FF:000006">
    <property type="entry name" value="Shikimate dehydrogenase (NADP(+))"/>
    <property type="match status" value="1"/>
</dbReference>
<dbReference type="InterPro" id="IPR036291">
    <property type="entry name" value="NAD(P)-bd_dom_sf"/>
</dbReference>
<dbReference type="Gene3D" id="3.40.50.10860">
    <property type="entry name" value="Leucine Dehydrogenase, chain A, domain 1"/>
    <property type="match status" value="1"/>
</dbReference>
<feature type="domain" description="Quinate/shikimate 5-dehydrogenase/glutamyl-tRNA reductase" evidence="9">
    <location>
        <begin position="115"/>
        <end position="200"/>
    </location>
</feature>
<comment type="caution">
    <text evidence="12">The sequence shown here is derived from an EMBL/GenBank/DDBJ whole genome shotgun (WGS) entry which is preliminary data.</text>
</comment>
<proteinExistence type="inferred from homology"/>
<keyword evidence="13" id="KW-1185">Reference proteome</keyword>
<dbReference type="Pfam" id="PF01488">
    <property type="entry name" value="Shikimate_DH"/>
    <property type="match status" value="1"/>
</dbReference>
<organism evidence="12 13">
    <name type="scientific">Legionella maioricensis</name>
    <dbReference type="NCBI Taxonomy" id="2896528"/>
    <lineage>
        <taxon>Bacteria</taxon>
        <taxon>Pseudomonadati</taxon>
        <taxon>Pseudomonadota</taxon>
        <taxon>Gammaproteobacteria</taxon>
        <taxon>Legionellales</taxon>
        <taxon>Legionellaceae</taxon>
        <taxon>Legionella</taxon>
    </lineage>
</organism>
<sequence>MSKRFAVIGNPITHSLSPVIHQHFAHQMNIELTYEKIKGDEQHFEQQVSDFFIRDGKGLNVTLPFKQRAFAMAQKSTLRCQLAGAANTLWLQENQLHADNTDGIGLIRDLTRYIELQGKNILILGAGGAARGIIHPLLGANPHTLTVANRTVEKVIELQRDFPLVRCSELDKVTGSFDLIINATSASLAGKTVSVPENVMSQKPVCYDLAYKQKEPTPFVHYAKNWGCDAVDGIGMLVEQAAEAFFIWNAVMPETEPVLSLLRQH</sequence>
<feature type="binding site" evidence="8">
    <location>
        <position position="209"/>
    </location>
    <ligand>
        <name>NADP(+)</name>
        <dbReference type="ChEBI" id="CHEBI:58349"/>
    </ligand>
</feature>
<evidence type="ECO:0000256" key="5">
    <source>
        <dbReference type="ARBA" id="ARBA00023002"/>
    </source>
</evidence>
<dbReference type="GO" id="GO:0008652">
    <property type="term" value="P:amino acid biosynthetic process"/>
    <property type="evidence" value="ECO:0007669"/>
    <property type="project" value="UniProtKB-KW"/>
</dbReference>
<comment type="catalytic activity">
    <reaction evidence="7 8">
        <text>shikimate + NADP(+) = 3-dehydroshikimate + NADPH + H(+)</text>
        <dbReference type="Rhea" id="RHEA:17737"/>
        <dbReference type="ChEBI" id="CHEBI:15378"/>
        <dbReference type="ChEBI" id="CHEBI:16630"/>
        <dbReference type="ChEBI" id="CHEBI:36208"/>
        <dbReference type="ChEBI" id="CHEBI:57783"/>
        <dbReference type="ChEBI" id="CHEBI:58349"/>
        <dbReference type="EC" id="1.1.1.25"/>
    </reaction>
</comment>
<evidence type="ECO:0000256" key="3">
    <source>
        <dbReference type="ARBA" id="ARBA00022605"/>
    </source>
</evidence>
<dbReference type="GO" id="GO:0050661">
    <property type="term" value="F:NADP binding"/>
    <property type="evidence" value="ECO:0007669"/>
    <property type="project" value="InterPro"/>
</dbReference>
<feature type="active site" description="Proton acceptor" evidence="8">
    <location>
        <position position="66"/>
    </location>
</feature>
<comment type="caution">
    <text evidence="8">Lacks conserved residue(s) required for the propagation of feature annotation.</text>
</comment>
<dbReference type="AlphaFoldDB" id="A0A9X2CZS0"/>
<keyword evidence="6 8" id="KW-0057">Aromatic amino acid biosynthesis</keyword>
<dbReference type="CDD" id="cd01065">
    <property type="entry name" value="NAD_bind_Shikimate_DH"/>
    <property type="match status" value="1"/>
</dbReference>
<dbReference type="EC" id="1.1.1.25" evidence="2 8"/>
<dbReference type="InterPro" id="IPR041121">
    <property type="entry name" value="SDH_C"/>
</dbReference>
<dbReference type="InterPro" id="IPR046346">
    <property type="entry name" value="Aminoacid_DH-like_N_sf"/>
</dbReference>
<comment type="pathway">
    <text evidence="1 8">Metabolic intermediate biosynthesis; chorismate biosynthesis; chorismate from D-erythrose 4-phosphate and phosphoenolpyruvate: step 4/7.</text>
</comment>
<feature type="binding site" evidence="8">
    <location>
        <begin position="125"/>
        <end position="129"/>
    </location>
    <ligand>
        <name>NADP(+)</name>
        <dbReference type="ChEBI" id="CHEBI:58349"/>
    </ligand>
</feature>
<comment type="similarity">
    <text evidence="8">Belongs to the shikimate dehydrogenase family.</text>
</comment>
<evidence type="ECO:0000256" key="2">
    <source>
        <dbReference type="ARBA" id="ARBA00012962"/>
    </source>
</evidence>
<feature type="binding site" evidence="8">
    <location>
        <begin position="15"/>
        <end position="17"/>
    </location>
    <ligand>
        <name>shikimate</name>
        <dbReference type="ChEBI" id="CHEBI:36208"/>
    </ligand>
</feature>
<comment type="subunit">
    <text evidence="8">Homodimer.</text>
</comment>
<dbReference type="InterPro" id="IPR006151">
    <property type="entry name" value="Shikm_DH/Glu-tRNA_Rdtase"/>
</dbReference>
<dbReference type="GO" id="GO:0019632">
    <property type="term" value="P:shikimate metabolic process"/>
    <property type="evidence" value="ECO:0007669"/>
    <property type="project" value="InterPro"/>
</dbReference>
<reference evidence="12" key="1">
    <citation type="submission" date="2021-11" db="EMBL/GenBank/DDBJ databases">
        <title>Legionella maioricencis sp. nov., a new species isolated from hot water samples in Mallorca.</title>
        <authorList>
            <person name="Crespi S."/>
            <person name="Drasar V."/>
            <person name="Salva-Serra F."/>
            <person name="Jaen-Luchoro D."/>
            <person name="Pineiro-Iglesias B."/>
            <person name="Aliaga F."/>
            <person name="Fernandez-Juarez V."/>
            <person name="Coll G."/>
            <person name="Moore E.R.B."/>
            <person name="Bennasar-Figueras A."/>
        </authorList>
    </citation>
    <scope>NUCLEOTIDE SEQUENCE</scope>
    <source>
        <strain evidence="12">HCPI-6</strain>
    </source>
</reference>
<accession>A0A9X2CZS0</accession>
<feature type="binding site" evidence="8">
    <location>
        <position position="233"/>
    </location>
    <ligand>
        <name>NADP(+)</name>
        <dbReference type="ChEBI" id="CHEBI:58349"/>
    </ligand>
</feature>
<gene>
    <name evidence="8 12" type="primary">aroE</name>
    <name evidence="12" type="ORF">LOX96_06750</name>
</gene>
<evidence type="ECO:0000259" key="11">
    <source>
        <dbReference type="Pfam" id="PF18317"/>
    </source>
</evidence>
<dbReference type="PANTHER" id="PTHR21089">
    <property type="entry name" value="SHIKIMATE DEHYDROGENASE"/>
    <property type="match status" value="1"/>
</dbReference>
<feature type="binding site" evidence="8">
    <location>
        <position position="87"/>
    </location>
    <ligand>
        <name>shikimate</name>
        <dbReference type="ChEBI" id="CHEBI:36208"/>
    </ligand>
</feature>
<dbReference type="SUPFAM" id="SSF53223">
    <property type="entry name" value="Aminoacid dehydrogenase-like, N-terminal domain"/>
    <property type="match status" value="1"/>
</dbReference>
<feature type="binding site" evidence="8">
    <location>
        <position position="102"/>
    </location>
    <ligand>
        <name>shikimate</name>
        <dbReference type="ChEBI" id="CHEBI:36208"/>
    </ligand>
</feature>
<keyword evidence="4 8" id="KW-0521">NADP</keyword>
<feature type="binding site" evidence="8">
    <location>
        <begin position="149"/>
        <end position="154"/>
    </location>
    <ligand>
        <name>NADP(+)</name>
        <dbReference type="ChEBI" id="CHEBI:58349"/>
    </ligand>
</feature>
<comment type="function">
    <text evidence="8">Involved in the biosynthesis of the chorismate, which leads to the biosynthesis of aromatic amino acids. Catalyzes the reversible NADPH linked reduction of 3-dehydroshikimate (DHSA) to yield shikimate (SA).</text>
</comment>
<dbReference type="NCBIfam" id="NF001310">
    <property type="entry name" value="PRK00258.1-2"/>
    <property type="match status" value="1"/>
</dbReference>
<feature type="binding site" evidence="8">
    <location>
        <position position="62"/>
    </location>
    <ligand>
        <name>shikimate</name>
        <dbReference type="ChEBI" id="CHEBI:36208"/>
    </ligand>
</feature>
<dbReference type="InterPro" id="IPR011342">
    <property type="entry name" value="Shikimate_DH"/>
</dbReference>
<feature type="domain" description="SDH C-terminal" evidence="11">
    <location>
        <begin position="233"/>
        <end position="262"/>
    </location>
</feature>
<evidence type="ECO:0000256" key="7">
    <source>
        <dbReference type="ARBA" id="ARBA00049442"/>
    </source>
</evidence>
<keyword evidence="3 8" id="KW-0028">Amino-acid biosynthesis</keyword>
<evidence type="ECO:0000256" key="1">
    <source>
        <dbReference type="ARBA" id="ARBA00004871"/>
    </source>
</evidence>
<dbReference type="Proteomes" id="UP001139721">
    <property type="component" value="Unassembled WGS sequence"/>
</dbReference>
<dbReference type="Pfam" id="PF18317">
    <property type="entry name" value="SDH_C"/>
    <property type="match status" value="1"/>
</dbReference>
<keyword evidence="5 8" id="KW-0560">Oxidoreductase</keyword>
<dbReference type="HAMAP" id="MF_00222">
    <property type="entry name" value="Shikimate_DH_AroE"/>
    <property type="match status" value="1"/>
</dbReference>
<evidence type="ECO:0000256" key="6">
    <source>
        <dbReference type="ARBA" id="ARBA00023141"/>
    </source>
</evidence>
<dbReference type="SUPFAM" id="SSF51735">
    <property type="entry name" value="NAD(P)-binding Rossmann-fold domains"/>
    <property type="match status" value="1"/>
</dbReference>
<dbReference type="EMBL" id="JAJKBJ010000006">
    <property type="protein sequence ID" value="MCL9683786.1"/>
    <property type="molecule type" value="Genomic_DNA"/>
</dbReference>
<dbReference type="GO" id="GO:0009423">
    <property type="term" value="P:chorismate biosynthetic process"/>
    <property type="evidence" value="ECO:0007669"/>
    <property type="project" value="UniProtKB-UniRule"/>
</dbReference>
<evidence type="ECO:0000259" key="9">
    <source>
        <dbReference type="Pfam" id="PF01488"/>
    </source>
</evidence>
<dbReference type="PANTHER" id="PTHR21089:SF1">
    <property type="entry name" value="BIFUNCTIONAL 3-DEHYDROQUINATE DEHYDRATASE_SHIKIMATE DEHYDROGENASE, CHLOROPLASTIC"/>
    <property type="match status" value="1"/>
</dbReference>
<dbReference type="InterPro" id="IPR013708">
    <property type="entry name" value="Shikimate_DH-bd_N"/>
</dbReference>
<dbReference type="GO" id="GO:0004764">
    <property type="term" value="F:shikimate 3-dehydrogenase (NADP+) activity"/>
    <property type="evidence" value="ECO:0007669"/>
    <property type="project" value="UniProtKB-UniRule"/>
</dbReference>
<dbReference type="RefSeq" id="WP_250420840.1">
    <property type="nucleotide sequence ID" value="NZ_JAJKBJ010000006.1"/>
</dbReference>
<evidence type="ECO:0000256" key="8">
    <source>
        <dbReference type="HAMAP-Rule" id="MF_00222"/>
    </source>
</evidence>
<feature type="domain" description="Shikimate dehydrogenase substrate binding N-terminal" evidence="10">
    <location>
        <begin position="7"/>
        <end position="89"/>
    </location>
</feature>
<name>A0A9X2CZS0_9GAMM</name>
<feature type="binding site" evidence="8">
    <location>
        <position position="240"/>
    </location>
    <ligand>
        <name>shikimate</name>
        <dbReference type="ChEBI" id="CHEBI:36208"/>
    </ligand>
</feature>
<dbReference type="GO" id="GO:0005829">
    <property type="term" value="C:cytosol"/>
    <property type="evidence" value="ECO:0007669"/>
    <property type="project" value="TreeGrafter"/>
</dbReference>
<dbReference type="Pfam" id="PF08501">
    <property type="entry name" value="Shikimate_dh_N"/>
    <property type="match status" value="1"/>
</dbReference>
<evidence type="ECO:0000259" key="10">
    <source>
        <dbReference type="Pfam" id="PF08501"/>
    </source>
</evidence>
<dbReference type="InterPro" id="IPR022893">
    <property type="entry name" value="Shikimate_DH_fam"/>
</dbReference>
<evidence type="ECO:0000256" key="4">
    <source>
        <dbReference type="ARBA" id="ARBA00022857"/>
    </source>
</evidence>
<evidence type="ECO:0000313" key="13">
    <source>
        <dbReference type="Proteomes" id="UP001139721"/>
    </source>
</evidence>
<dbReference type="Gene3D" id="3.40.50.720">
    <property type="entry name" value="NAD(P)-binding Rossmann-like Domain"/>
    <property type="match status" value="1"/>
</dbReference>
<evidence type="ECO:0000313" key="12">
    <source>
        <dbReference type="EMBL" id="MCL9683786.1"/>
    </source>
</evidence>
<feature type="binding site" evidence="8">
    <location>
        <position position="211"/>
    </location>
    <ligand>
        <name>shikimate</name>
        <dbReference type="ChEBI" id="CHEBI:36208"/>
    </ligand>
</feature>
<dbReference type="NCBIfam" id="TIGR00507">
    <property type="entry name" value="aroE"/>
    <property type="match status" value="1"/>
</dbReference>
<protein>
    <recommendedName>
        <fullName evidence="2 8">Shikimate dehydrogenase (NADP(+))</fullName>
        <shortName evidence="8">SDH</shortName>
        <ecNumber evidence="2 8">1.1.1.25</ecNumber>
    </recommendedName>
</protein>
<dbReference type="GO" id="GO:0009073">
    <property type="term" value="P:aromatic amino acid family biosynthetic process"/>
    <property type="evidence" value="ECO:0007669"/>
    <property type="project" value="UniProtKB-KW"/>
</dbReference>